<dbReference type="Gene3D" id="3.30.300.30">
    <property type="match status" value="1"/>
</dbReference>
<dbReference type="PANTHER" id="PTHR45527:SF1">
    <property type="entry name" value="FATTY ACID SYNTHASE"/>
    <property type="match status" value="1"/>
</dbReference>
<dbReference type="SUPFAM" id="SSF56801">
    <property type="entry name" value="Acetyl-CoA synthetase-like"/>
    <property type="match status" value="1"/>
</dbReference>
<dbReference type="InterPro" id="IPR023213">
    <property type="entry name" value="CAT-like_dom_sf"/>
</dbReference>
<dbReference type="Gene3D" id="1.10.1200.10">
    <property type="entry name" value="ACP-like"/>
    <property type="match status" value="1"/>
</dbReference>
<evidence type="ECO:0000256" key="1">
    <source>
        <dbReference type="ARBA" id="ARBA00001957"/>
    </source>
</evidence>
<dbReference type="Proteomes" id="UP001589810">
    <property type="component" value="Unassembled WGS sequence"/>
</dbReference>
<dbReference type="InterPro" id="IPR045851">
    <property type="entry name" value="AMP-bd_C_sf"/>
</dbReference>
<dbReference type="Pfam" id="PF00550">
    <property type="entry name" value="PP-binding"/>
    <property type="match status" value="1"/>
</dbReference>
<dbReference type="InterPro" id="IPR042099">
    <property type="entry name" value="ANL_N_sf"/>
</dbReference>
<evidence type="ECO:0000259" key="2">
    <source>
        <dbReference type="PROSITE" id="PS50075"/>
    </source>
</evidence>
<dbReference type="SUPFAM" id="SSF52777">
    <property type="entry name" value="CoA-dependent acyltransferases"/>
    <property type="match status" value="2"/>
</dbReference>
<dbReference type="CDD" id="cd05930">
    <property type="entry name" value="A_NRPS"/>
    <property type="match status" value="1"/>
</dbReference>
<comment type="caution">
    <text evidence="3">The sequence shown here is derived from an EMBL/GenBank/DDBJ whole genome shotgun (WGS) entry which is preliminary data.</text>
</comment>
<evidence type="ECO:0000313" key="4">
    <source>
        <dbReference type="Proteomes" id="UP001589810"/>
    </source>
</evidence>
<dbReference type="InterPro" id="IPR009081">
    <property type="entry name" value="PP-bd_ACP"/>
</dbReference>
<evidence type="ECO:0000313" key="3">
    <source>
        <dbReference type="EMBL" id="MFC0540602.1"/>
    </source>
</evidence>
<dbReference type="EMBL" id="JBHLUD010000001">
    <property type="protein sequence ID" value="MFC0540602.1"/>
    <property type="molecule type" value="Genomic_DNA"/>
</dbReference>
<dbReference type="SUPFAM" id="SSF47336">
    <property type="entry name" value="ACP-like"/>
    <property type="match status" value="1"/>
</dbReference>
<comment type="cofactor">
    <cofactor evidence="1">
        <name>pantetheine 4'-phosphate</name>
        <dbReference type="ChEBI" id="CHEBI:47942"/>
    </cofactor>
</comment>
<dbReference type="Pfam" id="PF13193">
    <property type="entry name" value="AMP-binding_C"/>
    <property type="match status" value="1"/>
</dbReference>
<accession>A0ABV6MKF4</accession>
<feature type="domain" description="Carrier" evidence="2">
    <location>
        <begin position="697"/>
        <end position="772"/>
    </location>
</feature>
<dbReference type="Pfam" id="PF00501">
    <property type="entry name" value="AMP-binding"/>
    <property type="match status" value="1"/>
</dbReference>
<dbReference type="Gene3D" id="3.30.559.30">
    <property type="entry name" value="Nonribosomal peptide synthetase, condensation domain"/>
    <property type="match status" value="2"/>
</dbReference>
<dbReference type="Gene3D" id="3.40.50.12780">
    <property type="entry name" value="N-terminal domain of ligase-like"/>
    <property type="match status" value="1"/>
</dbReference>
<dbReference type="InterPro" id="IPR036736">
    <property type="entry name" value="ACP-like_sf"/>
</dbReference>
<dbReference type="InterPro" id="IPR025110">
    <property type="entry name" value="AMP-bd_C"/>
</dbReference>
<keyword evidence="4" id="KW-1185">Reference proteome</keyword>
<dbReference type="PANTHER" id="PTHR45527">
    <property type="entry name" value="NONRIBOSOMAL PEPTIDE SYNTHETASE"/>
    <property type="match status" value="1"/>
</dbReference>
<dbReference type="Gene3D" id="3.30.559.10">
    <property type="entry name" value="Chloramphenicol acetyltransferase-like domain"/>
    <property type="match status" value="1"/>
</dbReference>
<dbReference type="RefSeq" id="WP_273939405.1">
    <property type="nucleotide sequence ID" value="NZ_CP097263.1"/>
</dbReference>
<gene>
    <name evidence="3" type="ORF">ACFFH7_03865</name>
</gene>
<sequence>MRRAISQEQVTGALPVDRAPARRRTAIPVRRALSVEPSTGRPVAAGVAALAMLLHRYTGAHELLIGCLVGDPVTLRVSVRADDSVSSVVDSALRTAAGPYGDACRTVVTDTGELCGADLALDVSGPTPTLIVDHGLFDDVTVDRLARHLRLLLRAGGDRLVGDISLLGADDRDHVLHTWNDTAEPVPPQFFHELVEAVALTTPDAPAVVDAGATTTFGELDSSANRLATHLRALDVRDGDRVALLFERGAPSLLAQLAVFKAGGAAVLLAPDWPAERLSLLLLDSGAQVVITGDQFAGRLPAGPTVVDLDDDAWRERPAVNPRGVITAESVGHLVYTSGSTGEPKAVLLRQGPMRNTIHVLRQECAITAGSRGSWLCSAALGMVEVDCFPVLASGAPVHIPDAATAASPEALRDWLLSRRITHTLQLTAMGERLWSLEWPDDCALTSMRIAGERVRTWPSPRLPFDVLNVYGSSEANVVATCDLTAMAADLSTDQRGALVPPVGRPVPNVRMYVLDRNLRPVPPGVLGELCVSGESLSAGYLNRPVDTSAKFLPNPMAGDPYPVLYRTGDLARLWEYGLVEVTGRTDDEVKVRGRRGRLGDVEAVLAAQPGVRRCAVVAREDADGQRRLVAYVEPAPSAPTRAYELRRALAQLLPAHLVPSTFMLTPIPLCPDGTVDRAALPAPSRRRPDLGVAYVAPRDAVEQFLADLWADLLDLEQIGVYDDFFELGGDSILAVRLLDVLWQKQEVLIGLAELMRRPTIADIAVLVARLGLPTVHDAVGRLKPFSLTHGQLALATSVRDSTDGVDRYGWRIADFDPGRFRAAWRGLVAAHDALRTTVRRDGTQIVGTAVSEPVFDGSAVGGVGPYDAPPHRVHATADGRITLLLHRVVVDADSAHRLLLPELAARYADPDAAIPLPAITFRDYTLDSFAQWEDLSSPDHVEYGEATPRPRTARSHRVDPTTWAALCEHAAIIGVPPSAVLTTALADVLPAGHRLVRRLFQRARVHQDVDRIIGCFTSVLPVTVDPAAGSFTDRVLELYGQDPTVKPPAAAADTTVLATMLVDRPPSAGVPAALASWTSYASIDVRVVAVGDGAHVHWTGPAEEREVLADAFAHRLSRFAD</sequence>
<name>A0ABV6MKF4_9PSEU</name>
<dbReference type="PROSITE" id="PS50075">
    <property type="entry name" value="CARRIER"/>
    <property type="match status" value="1"/>
</dbReference>
<proteinExistence type="predicted"/>
<dbReference type="PROSITE" id="PS00455">
    <property type="entry name" value="AMP_BINDING"/>
    <property type="match status" value="1"/>
</dbReference>
<protein>
    <submittedName>
        <fullName evidence="3">AMP-binding protein</fullName>
    </submittedName>
</protein>
<dbReference type="InterPro" id="IPR000873">
    <property type="entry name" value="AMP-dep_synth/lig_dom"/>
</dbReference>
<dbReference type="InterPro" id="IPR020845">
    <property type="entry name" value="AMP-binding_CS"/>
</dbReference>
<organism evidence="3 4">
    <name type="scientific">Kutzneria chonburiensis</name>
    <dbReference type="NCBI Taxonomy" id="1483604"/>
    <lineage>
        <taxon>Bacteria</taxon>
        <taxon>Bacillati</taxon>
        <taxon>Actinomycetota</taxon>
        <taxon>Actinomycetes</taxon>
        <taxon>Pseudonocardiales</taxon>
        <taxon>Pseudonocardiaceae</taxon>
        <taxon>Kutzneria</taxon>
    </lineage>
</organism>
<reference evidence="3 4" key="1">
    <citation type="submission" date="2024-09" db="EMBL/GenBank/DDBJ databases">
        <authorList>
            <person name="Sun Q."/>
            <person name="Mori K."/>
        </authorList>
    </citation>
    <scope>NUCLEOTIDE SEQUENCE [LARGE SCALE GENOMIC DNA]</scope>
    <source>
        <strain evidence="3 4">TBRC 1432</strain>
    </source>
</reference>